<reference evidence="1 2" key="1">
    <citation type="journal article" date="2012" name="Science">
        <title>The Paleozoic origin of enzymatic lignin decomposition reconstructed from 31 fungal genomes.</title>
        <authorList>
            <person name="Floudas D."/>
            <person name="Binder M."/>
            <person name="Riley R."/>
            <person name="Barry K."/>
            <person name="Blanchette R.A."/>
            <person name="Henrissat B."/>
            <person name="Martinez A.T."/>
            <person name="Otillar R."/>
            <person name="Spatafora J.W."/>
            <person name="Yadav J.S."/>
            <person name="Aerts A."/>
            <person name="Benoit I."/>
            <person name="Boyd A."/>
            <person name="Carlson A."/>
            <person name="Copeland A."/>
            <person name="Coutinho P.M."/>
            <person name="de Vries R.P."/>
            <person name="Ferreira P."/>
            <person name="Findley K."/>
            <person name="Foster B."/>
            <person name="Gaskell J."/>
            <person name="Glotzer D."/>
            <person name="Gorecki P."/>
            <person name="Heitman J."/>
            <person name="Hesse C."/>
            <person name="Hori C."/>
            <person name="Igarashi K."/>
            <person name="Jurgens J.A."/>
            <person name="Kallen N."/>
            <person name="Kersten P."/>
            <person name="Kohler A."/>
            <person name="Kuees U."/>
            <person name="Kumar T.K.A."/>
            <person name="Kuo A."/>
            <person name="LaButti K."/>
            <person name="Larrondo L.F."/>
            <person name="Lindquist E."/>
            <person name="Ling A."/>
            <person name="Lombard V."/>
            <person name="Lucas S."/>
            <person name="Lundell T."/>
            <person name="Martin R."/>
            <person name="McLaughlin D.J."/>
            <person name="Morgenstern I."/>
            <person name="Morin E."/>
            <person name="Murat C."/>
            <person name="Nagy L.G."/>
            <person name="Nolan M."/>
            <person name="Ohm R.A."/>
            <person name="Patyshakuliyeva A."/>
            <person name="Rokas A."/>
            <person name="Ruiz-Duenas F.J."/>
            <person name="Sabat G."/>
            <person name="Salamov A."/>
            <person name="Samejima M."/>
            <person name="Schmutz J."/>
            <person name="Slot J.C."/>
            <person name="St John F."/>
            <person name="Stenlid J."/>
            <person name="Sun H."/>
            <person name="Sun S."/>
            <person name="Syed K."/>
            <person name="Tsang A."/>
            <person name="Wiebenga A."/>
            <person name="Young D."/>
            <person name="Pisabarro A."/>
            <person name="Eastwood D.C."/>
            <person name="Martin F."/>
            <person name="Cullen D."/>
            <person name="Grigoriev I.V."/>
            <person name="Hibbett D.S."/>
        </authorList>
    </citation>
    <scope>NUCLEOTIDE SEQUENCE [LARGE SCALE GENOMIC DNA]</scope>
    <source>
        <strain evidence="1 2">MD-104</strain>
    </source>
</reference>
<proteinExistence type="predicted"/>
<evidence type="ECO:0000313" key="1">
    <source>
        <dbReference type="EMBL" id="PCH43130.1"/>
    </source>
</evidence>
<dbReference type="EMBL" id="KB468135">
    <property type="protein sequence ID" value="PCH43130.1"/>
    <property type="molecule type" value="Genomic_DNA"/>
</dbReference>
<dbReference type="AlphaFoldDB" id="A0A2H3JLQ3"/>
<evidence type="ECO:0000313" key="2">
    <source>
        <dbReference type="Proteomes" id="UP000218811"/>
    </source>
</evidence>
<evidence type="ECO:0008006" key="3">
    <source>
        <dbReference type="Google" id="ProtNLM"/>
    </source>
</evidence>
<dbReference type="OMA" id="YEGCFVM"/>
<dbReference type="Proteomes" id="UP000218811">
    <property type="component" value="Unassembled WGS sequence"/>
</dbReference>
<protein>
    <recommendedName>
        <fullName evidence="3">F-box domain-containing protein</fullName>
    </recommendedName>
</protein>
<keyword evidence="2" id="KW-1185">Reference proteome</keyword>
<accession>A0A2H3JLQ3</accession>
<dbReference type="STRING" id="742152.A0A2H3JLQ3"/>
<name>A0A2H3JLQ3_WOLCO</name>
<sequence>MHTLATLPQEVLEHIAFFSATDPFLGPPAGVVPLLAVNRHINDALSLRTNPHLWARIFAYKFDLAPAVRRLGTEWTTTATIAQELVHRCTLMSRIRRRTDTTAPSHQISSGHKKLLLTTLWMAYLMMLENDGNNAAQLREYARIDEWLKEYLFHYHGASRIRWCNRTDYWPPANEDHISLAVWLFWLTFIPDEYGRDDPTFRDAVTAFKIIALGAHEYHLCIPPWQHFAFSNPPPFTPVVHFGATLHLVPPPPAAPAFLAYMALVSKLTVALDTISYMKRPDLGVPSMSAMTDAREWDAEWGRAVGPGDVAACAPGPAPAFIPGSLEGSWEGLFTYTDFTAYAALLSGGKPSVLEQSLVAQHSQLWRLREHHLYASDDEDGDGEGGSVVDPLSPGNPLRGYLPLHTEVNERPEGLEVSEPGKSAVFYESWAKARKLVDGKSRRVRDTIIIGEGHSAWGQFNLIGRVRPCDGFISLSKDYMNGERGRWLYRGYLVGNANGNLSGRWRDTLSPPDVPGYEGCFLMSRRK</sequence>
<dbReference type="OrthoDB" id="3263050at2759"/>
<gene>
    <name evidence="1" type="ORF">WOLCODRAFT_164259</name>
</gene>
<organism evidence="1 2">
    <name type="scientific">Wolfiporia cocos (strain MD-104)</name>
    <name type="common">Brown rot fungus</name>
    <dbReference type="NCBI Taxonomy" id="742152"/>
    <lineage>
        <taxon>Eukaryota</taxon>
        <taxon>Fungi</taxon>
        <taxon>Dikarya</taxon>
        <taxon>Basidiomycota</taxon>
        <taxon>Agaricomycotina</taxon>
        <taxon>Agaricomycetes</taxon>
        <taxon>Polyporales</taxon>
        <taxon>Phaeolaceae</taxon>
        <taxon>Wolfiporia</taxon>
    </lineage>
</organism>